<dbReference type="AlphaFoldDB" id="A0A166FWT3"/>
<evidence type="ECO:0000313" key="3">
    <source>
        <dbReference type="Proteomes" id="UP000076532"/>
    </source>
</evidence>
<gene>
    <name evidence="2" type="ORF">FIBSPDRAFT_675093</name>
</gene>
<feature type="compositionally biased region" description="Polar residues" evidence="1">
    <location>
        <begin position="184"/>
        <end position="198"/>
    </location>
</feature>
<feature type="compositionally biased region" description="Basic and acidic residues" evidence="1">
    <location>
        <begin position="167"/>
        <end position="176"/>
    </location>
</feature>
<sequence length="253" mass="28702">KPPLISAGDISPELCYQIEKGFHGFFANKGIKPEDQVARALFSFQDHRIEEWIAAHQDELVLCTFAEFMVKLHVLMLAPNWEGKLKTSILGMRQGDVSFIEFYNHMASRNILLRGSASHLDAAEVRDQLEANMTSELRETVEYEDAHLEQDFDVWISRVRRIDEHMSAKHDADRARYAKRPALSDSSRNANTSLSTAPQTSRSQTTTKTSTEERPLKMTDGERELLGANAGCYKCRHPFVNHRSGECTNGYPT</sequence>
<feature type="region of interest" description="Disordered" evidence="1">
    <location>
        <begin position="167"/>
        <end position="221"/>
    </location>
</feature>
<dbReference type="OrthoDB" id="2369050at2759"/>
<dbReference type="EMBL" id="KV417584">
    <property type="protein sequence ID" value="KZP17246.1"/>
    <property type="molecule type" value="Genomic_DNA"/>
</dbReference>
<dbReference type="Proteomes" id="UP000076532">
    <property type="component" value="Unassembled WGS sequence"/>
</dbReference>
<reference evidence="2 3" key="1">
    <citation type="journal article" date="2016" name="Mol. Biol. Evol.">
        <title>Comparative Genomics of Early-Diverging Mushroom-Forming Fungi Provides Insights into the Origins of Lignocellulose Decay Capabilities.</title>
        <authorList>
            <person name="Nagy L.G."/>
            <person name="Riley R."/>
            <person name="Tritt A."/>
            <person name="Adam C."/>
            <person name="Daum C."/>
            <person name="Floudas D."/>
            <person name="Sun H."/>
            <person name="Yadav J.S."/>
            <person name="Pangilinan J."/>
            <person name="Larsson K.H."/>
            <person name="Matsuura K."/>
            <person name="Barry K."/>
            <person name="Labutti K."/>
            <person name="Kuo R."/>
            <person name="Ohm R.A."/>
            <person name="Bhattacharya S.S."/>
            <person name="Shirouzu T."/>
            <person name="Yoshinaga Y."/>
            <person name="Martin F.M."/>
            <person name="Grigoriev I.V."/>
            <person name="Hibbett D.S."/>
        </authorList>
    </citation>
    <scope>NUCLEOTIDE SEQUENCE [LARGE SCALE GENOMIC DNA]</scope>
    <source>
        <strain evidence="2 3">CBS 109695</strain>
    </source>
</reference>
<evidence type="ECO:0000313" key="2">
    <source>
        <dbReference type="EMBL" id="KZP17246.1"/>
    </source>
</evidence>
<proteinExistence type="predicted"/>
<accession>A0A166FWT3</accession>
<protein>
    <recommendedName>
        <fullName evidence="4">Retrotransposon gag domain-containing protein</fullName>
    </recommendedName>
</protein>
<feature type="compositionally biased region" description="Low complexity" evidence="1">
    <location>
        <begin position="199"/>
        <end position="209"/>
    </location>
</feature>
<feature type="non-terminal residue" evidence="2">
    <location>
        <position position="1"/>
    </location>
</feature>
<name>A0A166FWT3_9AGAM</name>
<organism evidence="2 3">
    <name type="scientific">Athelia psychrophila</name>
    <dbReference type="NCBI Taxonomy" id="1759441"/>
    <lineage>
        <taxon>Eukaryota</taxon>
        <taxon>Fungi</taxon>
        <taxon>Dikarya</taxon>
        <taxon>Basidiomycota</taxon>
        <taxon>Agaricomycotina</taxon>
        <taxon>Agaricomycetes</taxon>
        <taxon>Agaricomycetidae</taxon>
        <taxon>Atheliales</taxon>
        <taxon>Atheliaceae</taxon>
        <taxon>Athelia</taxon>
    </lineage>
</organism>
<feature type="compositionally biased region" description="Basic and acidic residues" evidence="1">
    <location>
        <begin position="210"/>
        <end position="221"/>
    </location>
</feature>
<feature type="non-terminal residue" evidence="2">
    <location>
        <position position="253"/>
    </location>
</feature>
<evidence type="ECO:0008006" key="4">
    <source>
        <dbReference type="Google" id="ProtNLM"/>
    </source>
</evidence>
<evidence type="ECO:0000256" key="1">
    <source>
        <dbReference type="SAM" id="MobiDB-lite"/>
    </source>
</evidence>
<dbReference type="STRING" id="436010.A0A166FWT3"/>
<keyword evidence="3" id="KW-1185">Reference proteome</keyword>